<dbReference type="AlphaFoldDB" id="A0A6L9S851"/>
<evidence type="ECO:0000313" key="2">
    <source>
        <dbReference type="Proteomes" id="UP000475214"/>
    </source>
</evidence>
<dbReference type="EMBL" id="JAAGOA010000008">
    <property type="protein sequence ID" value="NEE01217.1"/>
    <property type="molecule type" value="Genomic_DNA"/>
</dbReference>
<dbReference type="InterPro" id="IPR006748">
    <property type="entry name" value="NH2Glyco/OHUrea_AB-resist_kin"/>
</dbReference>
<name>A0A6L9S851_9ACTN</name>
<evidence type="ECO:0008006" key="3">
    <source>
        <dbReference type="Google" id="ProtNLM"/>
    </source>
</evidence>
<dbReference type="GO" id="GO:0016773">
    <property type="term" value="F:phosphotransferase activity, alcohol group as acceptor"/>
    <property type="evidence" value="ECO:0007669"/>
    <property type="project" value="InterPro"/>
</dbReference>
<dbReference type="InterPro" id="IPR011009">
    <property type="entry name" value="Kinase-like_dom_sf"/>
</dbReference>
<keyword evidence="2" id="KW-1185">Reference proteome</keyword>
<gene>
    <name evidence="1" type="ORF">G1H10_13670</name>
</gene>
<dbReference type="RefSeq" id="WP_163738400.1">
    <property type="nucleotide sequence ID" value="NZ_JAAGOA010000008.1"/>
</dbReference>
<evidence type="ECO:0000313" key="1">
    <source>
        <dbReference type="EMBL" id="NEE01217.1"/>
    </source>
</evidence>
<proteinExistence type="predicted"/>
<dbReference type="GO" id="GO:0019748">
    <property type="term" value="P:secondary metabolic process"/>
    <property type="evidence" value="ECO:0007669"/>
    <property type="project" value="InterPro"/>
</dbReference>
<dbReference type="SUPFAM" id="SSF56112">
    <property type="entry name" value="Protein kinase-like (PK-like)"/>
    <property type="match status" value="1"/>
</dbReference>
<organism evidence="1 2">
    <name type="scientific">Phytoactinopolyspora halotolerans</name>
    <dbReference type="NCBI Taxonomy" id="1981512"/>
    <lineage>
        <taxon>Bacteria</taxon>
        <taxon>Bacillati</taxon>
        <taxon>Actinomycetota</taxon>
        <taxon>Actinomycetes</taxon>
        <taxon>Jiangellales</taxon>
        <taxon>Jiangellaceae</taxon>
        <taxon>Phytoactinopolyspora</taxon>
    </lineage>
</organism>
<reference evidence="1 2" key="1">
    <citation type="submission" date="2020-02" db="EMBL/GenBank/DDBJ databases">
        <authorList>
            <person name="Li X.-J."/>
            <person name="Han X.-M."/>
        </authorList>
    </citation>
    <scope>NUCLEOTIDE SEQUENCE [LARGE SCALE GENOMIC DNA]</scope>
    <source>
        <strain evidence="1 2">CCTCC AB 2017055</strain>
    </source>
</reference>
<dbReference type="Pfam" id="PF04655">
    <property type="entry name" value="APH_6_hur"/>
    <property type="match status" value="1"/>
</dbReference>
<comment type="caution">
    <text evidence="1">The sequence shown here is derived from an EMBL/GenBank/DDBJ whole genome shotgun (WGS) entry which is preliminary data.</text>
</comment>
<protein>
    <recommendedName>
        <fullName evidence="3">Streptomycin 6-kinase</fullName>
    </recommendedName>
</protein>
<dbReference type="Proteomes" id="UP000475214">
    <property type="component" value="Unassembled WGS sequence"/>
</dbReference>
<sequence length="305" mass="33935">MSAYDTAADAVSDHFRTGLESVYGSVGRKWLAELAPLLESLCARWELELTDLTPLHGYLSLVWRVTHRSESLALKVAVPSAAFSRETAGLLAWDGCAMVRLERRDVELGAALLQWLDASVSLADVPIGEAIDAAGRMLAVTPVVERSSASVYEDARVQAVTSARRWTRSNREFGDPLSPHAIRAGEAALGRIDRRSEAEPLRLVNHDLHYENVIRDWDANWVCVDPKPVIGAPEYAIAPLIWRRYRGPEDSVERVRQLCVLAGLDRPLAFDWLLVRTIEYLFWALGVGLTTDPEICRELIGHLTS</sequence>
<accession>A0A6L9S851</accession>